<proteinExistence type="predicted"/>
<protein>
    <recommendedName>
        <fullName evidence="4">Lipoprotein</fullName>
    </recommendedName>
</protein>
<dbReference type="RefSeq" id="WP_135961163.1">
    <property type="nucleotide sequence ID" value="NZ_CP038865.1"/>
</dbReference>
<evidence type="ECO:0000256" key="1">
    <source>
        <dbReference type="SAM" id="Phobius"/>
    </source>
</evidence>
<evidence type="ECO:0000313" key="2">
    <source>
        <dbReference type="EMBL" id="QCA28154.1"/>
    </source>
</evidence>
<dbReference type="Proteomes" id="UP000296883">
    <property type="component" value="Chromosome"/>
</dbReference>
<evidence type="ECO:0000313" key="3">
    <source>
        <dbReference type="Proteomes" id="UP000296883"/>
    </source>
</evidence>
<gene>
    <name evidence="2" type="ORF">E4Z98_02065</name>
</gene>
<accession>A0ABX5TBM7</accession>
<reference evidence="2 3" key="1">
    <citation type="journal article" date="2020" name="Int. J. Syst. Evol. Microbiol.">
        <title>Vagococcus xieshaowenii sp. nov., isolated from snow finch (Montifringilla taczanowskii) cloacal content.</title>
        <authorList>
            <person name="Ge Y."/>
            <person name="Yang J."/>
            <person name="Lai X.H."/>
            <person name="Zhang G."/>
            <person name="Jin D."/>
            <person name="Lu S."/>
            <person name="Wang B."/>
            <person name="Huang Y."/>
            <person name="Huang Y."/>
            <person name="Ren Z."/>
            <person name="Zhang X."/>
            <person name="Xu J."/>
        </authorList>
    </citation>
    <scope>NUCLEOTIDE SEQUENCE [LARGE SCALE GENOMIC DNA]</scope>
    <source>
        <strain evidence="3">personal::cf-49</strain>
    </source>
</reference>
<evidence type="ECO:0008006" key="4">
    <source>
        <dbReference type="Google" id="ProtNLM"/>
    </source>
</evidence>
<keyword evidence="1" id="KW-1133">Transmembrane helix</keyword>
<sequence>MKKYIKKYSFILFLTTIFLVACKRPNQDGYTYSRGELDAYTSISIMPIILIILLTIIYMFYKNKKK</sequence>
<keyword evidence="3" id="KW-1185">Reference proteome</keyword>
<dbReference type="EMBL" id="CP038865">
    <property type="protein sequence ID" value="QCA28154.1"/>
    <property type="molecule type" value="Genomic_DNA"/>
</dbReference>
<organism evidence="2 3">
    <name type="scientific">Vagococcus xieshaowenii</name>
    <dbReference type="NCBI Taxonomy" id="2562451"/>
    <lineage>
        <taxon>Bacteria</taxon>
        <taxon>Bacillati</taxon>
        <taxon>Bacillota</taxon>
        <taxon>Bacilli</taxon>
        <taxon>Lactobacillales</taxon>
        <taxon>Enterococcaceae</taxon>
        <taxon>Vagococcus</taxon>
    </lineage>
</organism>
<name>A0ABX5TBM7_9ENTE</name>
<keyword evidence="1" id="KW-0812">Transmembrane</keyword>
<dbReference type="PROSITE" id="PS51257">
    <property type="entry name" value="PROKAR_LIPOPROTEIN"/>
    <property type="match status" value="1"/>
</dbReference>
<keyword evidence="1" id="KW-0472">Membrane</keyword>
<feature type="transmembrane region" description="Helical" evidence="1">
    <location>
        <begin position="39"/>
        <end position="61"/>
    </location>
</feature>